<sequence length="852" mass="94719">MSLNYINSSASIAQEAATESCSYMLTDPADHIKVGSFYEIDHSKLPPKCPDQLNSIRIVMVFEKTRMRVSLRFPSIYSLRAYFNETSTKSDIKKLPPLDEKFIMGSEIAADALYRRIPPQEITDKKNLWRFWAVPSITAHKLISNNSSIRSRNSTATVYNNNNKKGSLWSGINDTGMVKWGQRRQVSYLARHVNEEEDDSCKRELRLSCKVKSKEEESEGTENEEDDVKKKKGKSGKSLKRKQRGFSTCQTTLQNEKRKKKKSMMIKSPKREINNQIAVYKQKKHKVLKNSIDRWSAERYHLAEVNMLKIMKEQNAVFGKPILRPELRAQARKLIGDTGLLDHLLKHMAGKVAPSGEERFRRRHNAEGAMEYWLEKADLADIRREAGVQDPYWTPPPGWNPGDNPTQDPLCAREFKELKQEIAKLKSRDMELLSKKHEEELAIVTTPISSATSRDTEHDNLIISLKEMFIDLVNKKAKIEKQLLEISKSLCGMEEDMGKLKTTVEEANRTESFERLELIGLPESVIAETVNQRKVVVKEGVLGQEQNKPGGKKAPPITKSAAPTEDKAAKIERLKSGFRICKPQGTFLWPNKGISSPQVVVQFEDLFSVPTPPSVSSTSAAQTHLLSATVPSDCPNPTSPPMKPLAEKRPVTINAPSSAVAKTISSPEEITHSTTQYDQNSGISTISTTSTTTLTDAKTSLINLNELPSNQNDNGSLCESQSQGQTSSYPVTYQRRNNHSVTITAAVPSLGPAKKETSQWEGNDQGKELIRCCSASSTTSSCLSVGAGTWLALATSNPSSVTKSKRGRGGKMAGGGGGTGQSFNGKPQTSKLLKEVSRNLQRTSILGIEPWR</sequence>
<organism evidence="3 4">
    <name type="scientific">Ricinus communis</name>
    <name type="common">Castor bean</name>
    <dbReference type="NCBI Taxonomy" id="3988"/>
    <lineage>
        <taxon>Eukaryota</taxon>
        <taxon>Viridiplantae</taxon>
        <taxon>Streptophyta</taxon>
        <taxon>Embryophyta</taxon>
        <taxon>Tracheophyta</taxon>
        <taxon>Spermatophyta</taxon>
        <taxon>Magnoliopsida</taxon>
        <taxon>eudicotyledons</taxon>
        <taxon>Gunneridae</taxon>
        <taxon>Pentapetalae</taxon>
        <taxon>rosids</taxon>
        <taxon>fabids</taxon>
        <taxon>Malpighiales</taxon>
        <taxon>Euphorbiaceae</taxon>
        <taxon>Acalyphoideae</taxon>
        <taxon>Acalypheae</taxon>
        <taxon>Ricinus</taxon>
    </lineage>
</organism>
<dbReference type="STRING" id="3988.B9R9W1"/>
<dbReference type="InterPro" id="IPR044221">
    <property type="entry name" value="DYAD/AMEIOTIC1"/>
</dbReference>
<feature type="region of interest" description="Disordered" evidence="1">
    <location>
        <begin position="212"/>
        <end position="268"/>
    </location>
</feature>
<dbReference type="EMBL" id="EQ973773">
    <property type="protein sequence ID" value="EEF51588.1"/>
    <property type="molecule type" value="Genomic_DNA"/>
</dbReference>
<dbReference type="Proteomes" id="UP000008311">
    <property type="component" value="Unassembled WGS sequence"/>
</dbReference>
<evidence type="ECO:0000313" key="4">
    <source>
        <dbReference type="Proteomes" id="UP000008311"/>
    </source>
</evidence>
<feature type="compositionally biased region" description="Basic residues" evidence="1">
    <location>
        <begin position="230"/>
        <end position="244"/>
    </location>
</feature>
<accession>B9R9W1</accession>
<evidence type="ECO:0000313" key="3">
    <source>
        <dbReference type="EMBL" id="EEF51588.1"/>
    </source>
</evidence>
<dbReference type="GO" id="GO:0051177">
    <property type="term" value="P:meiotic sister chromatid cohesion"/>
    <property type="evidence" value="ECO:0007669"/>
    <property type="project" value="InterPro"/>
</dbReference>
<feature type="compositionally biased region" description="Acidic residues" evidence="1">
    <location>
        <begin position="216"/>
        <end position="226"/>
    </location>
</feature>
<dbReference type="InParanoid" id="B9R9W1"/>
<dbReference type="GO" id="GO:0007131">
    <property type="term" value="P:reciprocal meiotic recombination"/>
    <property type="evidence" value="ECO:0007669"/>
    <property type="project" value="InterPro"/>
</dbReference>
<feature type="region of interest" description="Disordered" evidence="1">
    <location>
        <begin position="796"/>
        <end position="836"/>
    </location>
</feature>
<feature type="compositionally biased region" description="Polar residues" evidence="1">
    <location>
        <begin position="663"/>
        <end position="683"/>
    </location>
</feature>
<dbReference type="PANTHER" id="PTHR46740:SF2">
    <property type="entry name" value="PROTEIN DYAD"/>
    <property type="match status" value="1"/>
</dbReference>
<feature type="compositionally biased region" description="Gly residues" evidence="1">
    <location>
        <begin position="810"/>
        <end position="820"/>
    </location>
</feature>
<feature type="domain" description="PTC1-like winged helix-turn-helix" evidence="2">
    <location>
        <begin position="294"/>
        <end position="376"/>
    </location>
</feature>
<dbReference type="eggNOG" id="ENOG502QU2W">
    <property type="taxonomic scope" value="Eukaryota"/>
</dbReference>
<dbReference type="InterPro" id="IPR059080">
    <property type="entry name" value="WHD_PTC1"/>
</dbReference>
<protein>
    <recommendedName>
        <fullName evidence="2">PTC1-like winged helix-turn-helix domain-containing protein</fullName>
    </recommendedName>
</protein>
<reference evidence="4" key="1">
    <citation type="journal article" date="2010" name="Nat. Biotechnol.">
        <title>Draft genome sequence of the oilseed species Ricinus communis.</title>
        <authorList>
            <person name="Chan A.P."/>
            <person name="Crabtree J."/>
            <person name="Zhao Q."/>
            <person name="Lorenzi H."/>
            <person name="Orvis J."/>
            <person name="Puiu D."/>
            <person name="Melake-Berhan A."/>
            <person name="Jones K.M."/>
            <person name="Redman J."/>
            <person name="Chen G."/>
            <person name="Cahoon E.B."/>
            <person name="Gedil M."/>
            <person name="Stanke M."/>
            <person name="Haas B.J."/>
            <person name="Wortman J.R."/>
            <person name="Fraser-Liggett C.M."/>
            <person name="Ravel J."/>
            <person name="Rabinowicz P.D."/>
        </authorList>
    </citation>
    <scope>NUCLEOTIDE SEQUENCE [LARGE SCALE GENOMIC DNA]</scope>
    <source>
        <strain evidence="4">cv. Hale</strain>
    </source>
</reference>
<keyword evidence="4" id="KW-1185">Reference proteome</keyword>
<dbReference type="PANTHER" id="PTHR46740">
    <property type="entry name" value="PROTEIN DYAD"/>
    <property type="match status" value="1"/>
</dbReference>
<feature type="region of interest" description="Disordered" evidence="1">
    <location>
        <begin position="545"/>
        <end position="566"/>
    </location>
</feature>
<evidence type="ECO:0000256" key="1">
    <source>
        <dbReference type="SAM" id="MobiDB-lite"/>
    </source>
</evidence>
<dbReference type="Pfam" id="PF25874">
    <property type="entry name" value="WHD_plant_repro"/>
    <property type="match status" value="1"/>
</dbReference>
<name>B9R9W1_RICCO</name>
<feature type="compositionally biased region" description="Polar residues" evidence="1">
    <location>
        <begin position="245"/>
        <end position="254"/>
    </location>
</feature>
<evidence type="ECO:0000259" key="2">
    <source>
        <dbReference type="Pfam" id="PF25874"/>
    </source>
</evidence>
<dbReference type="AlphaFoldDB" id="B9R9W1"/>
<gene>
    <name evidence="3" type="ORF">RCOM_1500950</name>
</gene>
<feature type="region of interest" description="Disordered" evidence="1">
    <location>
        <begin position="705"/>
        <end position="728"/>
    </location>
</feature>
<proteinExistence type="predicted"/>
<feature type="region of interest" description="Disordered" evidence="1">
    <location>
        <begin position="657"/>
        <end position="685"/>
    </location>
</feature>